<dbReference type="InterPro" id="IPR045054">
    <property type="entry name" value="P4HA-like"/>
</dbReference>
<dbReference type="SMART" id="SM00702">
    <property type="entry name" value="P4Hc"/>
    <property type="match status" value="1"/>
</dbReference>
<dbReference type="EMBL" id="JARKHS020013299">
    <property type="protein sequence ID" value="KAK8776169.1"/>
    <property type="molecule type" value="Genomic_DNA"/>
</dbReference>
<gene>
    <name evidence="8" type="ORF">V5799_030485</name>
</gene>
<proteinExistence type="predicted"/>
<feature type="domain" description="Fe2OG dioxygenase" evidence="7">
    <location>
        <begin position="65"/>
        <end position="188"/>
    </location>
</feature>
<name>A0AAQ4EN33_AMBAM</name>
<organism evidence="8 9">
    <name type="scientific">Amblyomma americanum</name>
    <name type="common">Lone star tick</name>
    <dbReference type="NCBI Taxonomy" id="6943"/>
    <lineage>
        <taxon>Eukaryota</taxon>
        <taxon>Metazoa</taxon>
        <taxon>Ecdysozoa</taxon>
        <taxon>Arthropoda</taxon>
        <taxon>Chelicerata</taxon>
        <taxon>Arachnida</taxon>
        <taxon>Acari</taxon>
        <taxon>Parasitiformes</taxon>
        <taxon>Ixodida</taxon>
        <taxon>Ixodoidea</taxon>
        <taxon>Ixodidae</taxon>
        <taxon>Amblyomminae</taxon>
        <taxon>Amblyomma</taxon>
    </lineage>
</organism>
<dbReference type="GO" id="GO:0005783">
    <property type="term" value="C:endoplasmic reticulum"/>
    <property type="evidence" value="ECO:0007669"/>
    <property type="project" value="TreeGrafter"/>
</dbReference>
<comment type="cofactor">
    <cofactor evidence="1">
        <name>L-ascorbate</name>
        <dbReference type="ChEBI" id="CHEBI:38290"/>
    </cofactor>
</comment>
<dbReference type="InterPro" id="IPR044862">
    <property type="entry name" value="Pro_4_hyd_alph_FE2OG_OXY"/>
</dbReference>
<keyword evidence="4" id="KW-0223">Dioxygenase</keyword>
<dbReference type="PROSITE" id="PS51471">
    <property type="entry name" value="FE2OG_OXY"/>
    <property type="match status" value="1"/>
</dbReference>
<dbReference type="Pfam" id="PF13640">
    <property type="entry name" value="2OG-FeII_Oxy_3"/>
    <property type="match status" value="1"/>
</dbReference>
<evidence type="ECO:0000256" key="1">
    <source>
        <dbReference type="ARBA" id="ARBA00001961"/>
    </source>
</evidence>
<dbReference type="GO" id="GO:0031418">
    <property type="term" value="F:L-ascorbic acid binding"/>
    <property type="evidence" value="ECO:0007669"/>
    <property type="project" value="UniProtKB-KW"/>
</dbReference>
<dbReference type="Gene3D" id="2.60.120.620">
    <property type="entry name" value="q2cbj1_9rhob like domain"/>
    <property type="match status" value="1"/>
</dbReference>
<protein>
    <recommendedName>
        <fullName evidence="7">Fe2OG dioxygenase domain-containing protein</fullName>
    </recommendedName>
</protein>
<dbReference type="PANTHER" id="PTHR10869">
    <property type="entry name" value="PROLYL 4-HYDROXYLASE ALPHA SUBUNIT"/>
    <property type="match status" value="1"/>
</dbReference>
<evidence type="ECO:0000256" key="3">
    <source>
        <dbReference type="ARBA" id="ARBA00022896"/>
    </source>
</evidence>
<dbReference type="InterPro" id="IPR006620">
    <property type="entry name" value="Pro_4_hyd_alph"/>
</dbReference>
<evidence type="ECO:0000313" key="8">
    <source>
        <dbReference type="EMBL" id="KAK8776169.1"/>
    </source>
</evidence>
<dbReference type="GO" id="GO:0004656">
    <property type="term" value="F:procollagen-proline 4-dioxygenase activity"/>
    <property type="evidence" value="ECO:0007669"/>
    <property type="project" value="TreeGrafter"/>
</dbReference>
<evidence type="ECO:0000256" key="5">
    <source>
        <dbReference type="ARBA" id="ARBA00023002"/>
    </source>
</evidence>
<evidence type="ECO:0000313" key="9">
    <source>
        <dbReference type="Proteomes" id="UP001321473"/>
    </source>
</evidence>
<comment type="caution">
    <text evidence="8">The sequence shown here is derived from an EMBL/GenBank/DDBJ whole genome shotgun (WGS) entry which is preliminary data.</text>
</comment>
<dbReference type="AlphaFoldDB" id="A0AAQ4EN33"/>
<sequence>MLKEFIVGGAGGLENRSKSSENAASDFTDAKQSGREVSWLCDVRHPLLQRITRRIATATHLSLESAEPYQVANYGLGGHYTPHLDARTFDLAADSTDFSAGNRLATMLAYLSDVAAGGATAFVKLGIAVKPRVGDALFWYDVEPCEGSEAPKHFSFWHQKRKSEELTQHVGCPVLLGSKWIATKWIREWSNVVVRYNTPG</sequence>
<evidence type="ECO:0000256" key="6">
    <source>
        <dbReference type="ARBA" id="ARBA00023004"/>
    </source>
</evidence>
<evidence type="ECO:0000256" key="4">
    <source>
        <dbReference type="ARBA" id="ARBA00022964"/>
    </source>
</evidence>
<keyword evidence="6" id="KW-0408">Iron</keyword>
<dbReference type="PANTHER" id="PTHR10869:SF244">
    <property type="entry name" value="PROLYL 4-HYDROXYLASE SUBUNIT ALPHA-2"/>
    <property type="match status" value="1"/>
</dbReference>
<dbReference type="GO" id="GO:0005506">
    <property type="term" value="F:iron ion binding"/>
    <property type="evidence" value="ECO:0007669"/>
    <property type="project" value="InterPro"/>
</dbReference>
<accession>A0AAQ4EN33</accession>
<keyword evidence="5" id="KW-0560">Oxidoreductase</keyword>
<evidence type="ECO:0000256" key="2">
    <source>
        <dbReference type="ARBA" id="ARBA00022723"/>
    </source>
</evidence>
<keyword evidence="9" id="KW-1185">Reference proteome</keyword>
<dbReference type="InterPro" id="IPR005123">
    <property type="entry name" value="Oxoglu/Fe-dep_dioxygenase_dom"/>
</dbReference>
<evidence type="ECO:0000259" key="7">
    <source>
        <dbReference type="PROSITE" id="PS51471"/>
    </source>
</evidence>
<keyword evidence="3" id="KW-0847">Vitamin C</keyword>
<reference evidence="8 9" key="1">
    <citation type="journal article" date="2023" name="Arcadia Sci">
        <title>De novo assembly of a long-read Amblyomma americanum tick genome.</title>
        <authorList>
            <person name="Chou S."/>
            <person name="Poskanzer K.E."/>
            <person name="Rollins M."/>
            <person name="Thuy-Boun P.S."/>
        </authorList>
    </citation>
    <scope>NUCLEOTIDE SEQUENCE [LARGE SCALE GENOMIC DNA]</scope>
    <source>
        <strain evidence="8">F_SG_1</strain>
        <tissue evidence="8">Salivary glands</tissue>
    </source>
</reference>
<keyword evidence="2" id="KW-0479">Metal-binding</keyword>
<dbReference type="Proteomes" id="UP001321473">
    <property type="component" value="Unassembled WGS sequence"/>
</dbReference>